<dbReference type="OrthoDB" id="9815884at2"/>
<evidence type="ECO:0000313" key="6">
    <source>
        <dbReference type="Proteomes" id="UP000286701"/>
    </source>
</evidence>
<dbReference type="SUPFAM" id="SSF51261">
    <property type="entry name" value="Duplicated hybrid motif"/>
    <property type="match status" value="1"/>
</dbReference>
<dbReference type="GO" id="GO:0004222">
    <property type="term" value="F:metalloendopeptidase activity"/>
    <property type="evidence" value="ECO:0007669"/>
    <property type="project" value="TreeGrafter"/>
</dbReference>
<dbReference type="PANTHER" id="PTHR21666">
    <property type="entry name" value="PEPTIDASE-RELATED"/>
    <property type="match status" value="1"/>
</dbReference>
<feature type="coiled-coil region" evidence="2">
    <location>
        <begin position="169"/>
        <end position="274"/>
    </location>
</feature>
<dbReference type="PANTHER" id="PTHR21666:SF289">
    <property type="entry name" value="L-ALA--D-GLU ENDOPEPTIDASE"/>
    <property type="match status" value="1"/>
</dbReference>
<keyword evidence="6" id="KW-1185">Reference proteome</keyword>
<keyword evidence="2" id="KW-0175">Coiled coil</keyword>
<reference evidence="5 6" key="1">
    <citation type="submission" date="2019-01" db="EMBL/GenBank/DDBJ databases">
        <title>Mucilaginibacter antarcticum sp. nov., isolated from antarctic soil.</title>
        <authorList>
            <person name="Yan Y.-Q."/>
            <person name="Du Z.-J."/>
        </authorList>
    </citation>
    <scope>NUCLEOTIDE SEQUENCE [LARGE SCALE GENOMIC DNA]</scope>
    <source>
        <strain evidence="5 6">F01003</strain>
    </source>
</reference>
<evidence type="ECO:0000313" key="5">
    <source>
        <dbReference type="EMBL" id="RWY49149.1"/>
    </source>
</evidence>
<accession>A0A444MJX0</accession>
<dbReference type="InterPro" id="IPR011055">
    <property type="entry name" value="Dup_hybrid_motif"/>
</dbReference>
<dbReference type="Proteomes" id="UP000286701">
    <property type="component" value="Unassembled WGS sequence"/>
</dbReference>
<sequence length="440" mass="49606">MKFFKAALIIIAVCTATSVFAQTSDELKRRKNKLTEELQQLNREYEETASNKKVSVRQLNNLKIQINLRQEKIANINSEVRNLDNQISESNNTVHNLQSQLDQLKKEYAGMVLFAYRNQSAYNKLMFIFASKDFNQAYRRLKYLQQFGTYRERQAGYIQGTQKELHVKINELDKDKKEKSNLLTEQEKERTELGKAKSNQVKVITDLSKHQGELKKQQKDVQQKIAKTNREINNAIRREIEEMRRKAEEEARRRAEEAARIAAAKAKADAANNNAPAPVVIKKPVVIKRATDSEALNATPEAAKLSNDFLGNRGRLPWPVASGQLIHGFGTYVEDGIRNDNNGYEIRAAAGAPVRAVFEGTVKMVKDISGTYLVIINHGEYFTSYSNLRSVNVSVGQKVGTKQTIGAVATDQISGESSVNFILNKGTTFVDPRVWLAPAN</sequence>
<dbReference type="InterPro" id="IPR016047">
    <property type="entry name" value="M23ase_b-sheet_dom"/>
</dbReference>
<comment type="caution">
    <text evidence="5">The sequence shown here is derived from an EMBL/GenBank/DDBJ whole genome shotgun (WGS) entry which is preliminary data.</text>
</comment>
<keyword evidence="1 3" id="KW-0732">Signal</keyword>
<dbReference type="EMBL" id="SBIW01000008">
    <property type="protein sequence ID" value="RWY49149.1"/>
    <property type="molecule type" value="Genomic_DNA"/>
</dbReference>
<dbReference type="InterPro" id="IPR050570">
    <property type="entry name" value="Cell_wall_metabolism_enzyme"/>
</dbReference>
<proteinExistence type="predicted"/>
<evidence type="ECO:0000256" key="1">
    <source>
        <dbReference type="ARBA" id="ARBA00022729"/>
    </source>
</evidence>
<dbReference type="AlphaFoldDB" id="A0A444MJX0"/>
<evidence type="ECO:0000259" key="4">
    <source>
        <dbReference type="Pfam" id="PF01551"/>
    </source>
</evidence>
<dbReference type="CDD" id="cd12797">
    <property type="entry name" value="M23_peptidase"/>
    <property type="match status" value="1"/>
</dbReference>
<protein>
    <submittedName>
        <fullName evidence="5">Peptidase M23</fullName>
    </submittedName>
</protein>
<name>A0A444MJX0_9SPHI</name>
<feature type="domain" description="M23ase beta-sheet core" evidence="4">
    <location>
        <begin position="341"/>
        <end position="432"/>
    </location>
</feature>
<dbReference type="Pfam" id="PF01551">
    <property type="entry name" value="Peptidase_M23"/>
    <property type="match status" value="1"/>
</dbReference>
<dbReference type="RefSeq" id="WP_128535220.1">
    <property type="nucleotide sequence ID" value="NZ_SBIW01000008.1"/>
</dbReference>
<feature type="coiled-coil region" evidence="2">
    <location>
        <begin position="24"/>
        <end position="107"/>
    </location>
</feature>
<feature type="chain" id="PRO_5019252708" evidence="3">
    <location>
        <begin position="22"/>
        <end position="440"/>
    </location>
</feature>
<dbReference type="Gene3D" id="2.70.70.10">
    <property type="entry name" value="Glucose Permease (Domain IIA)"/>
    <property type="match status" value="1"/>
</dbReference>
<feature type="signal peptide" evidence="3">
    <location>
        <begin position="1"/>
        <end position="21"/>
    </location>
</feature>
<dbReference type="Gene3D" id="6.10.250.3150">
    <property type="match status" value="1"/>
</dbReference>
<organism evidence="5 6">
    <name type="scientific">Mucilaginibacter gilvus</name>
    <dbReference type="NCBI Taxonomy" id="2305909"/>
    <lineage>
        <taxon>Bacteria</taxon>
        <taxon>Pseudomonadati</taxon>
        <taxon>Bacteroidota</taxon>
        <taxon>Sphingobacteriia</taxon>
        <taxon>Sphingobacteriales</taxon>
        <taxon>Sphingobacteriaceae</taxon>
        <taxon>Mucilaginibacter</taxon>
    </lineage>
</organism>
<evidence type="ECO:0000256" key="2">
    <source>
        <dbReference type="SAM" id="Coils"/>
    </source>
</evidence>
<gene>
    <name evidence="5" type="ORF">EPL05_17160</name>
</gene>
<evidence type="ECO:0000256" key="3">
    <source>
        <dbReference type="SAM" id="SignalP"/>
    </source>
</evidence>